<comment type="caution">
    <text evidence="1">The sequence shown here is derived from an EMBL/GenBank/DDBJ whole genome shotgun (WGS) entry which is preliminary data.</text>
</comment>
<dbReference type="RefSeq" id="WP_224124647.1">
    <property type="nucleotide sequence ID" value="NZ_JAIQZJ010000013.1"/>
</dbReference>
<dbReference type="Proteomes" id="UP000780875">
    <property type="component" value="Unassembled WGS sequence"/>
</dbReference>
<accession>A0ABS7UHZ2</accession>
<sequence>MSRLWAGGAIGAAAVVAAVVGAGLGIGDDVDDAEALEGAQPIPFDVYVEPGGLRLGIDPVLAETSLLTGGSVALGDEVERGLHFASSTYEEPGPDPFPVAAHTRVSAEGWIHPRCEVRDLVPVLTVESRGAGRDAVSATYRPSNLDDYRRAVDAFCGQGPEVAVVGSRQDVDGSFTVTLRVVNPTDRAVWVVSEAFREGGTRWDVASATVQAGGATELVVSGRGEGCSAVTPWSTGRLTVDGVALVLEPSDAEQC</sequence>
<gene>
    <name evidence="1" type="ORF">K8U61_19080</name>
</gene>
<name>A0ABS7UHZ2_9ACTN</name>
<protein>
    <submittedName>
        <fullName evidence="1">Uncharacterized protein</fullName>
    </submittedName>
</protein>
<proteinExistence type="predicted"/>
<reference evidence="1 2" key="1">
    <citation type="submission" date="2021-09" db="EMBL/GenBank/DDBJ databases">
        <title>Whole genome sequence of Nocardioides sp. GBK3QG-3.</title>
        <authorList>
            <person name="Tuo L."/>
        </authorList>
    </citation>
    <scope>NUCLEOTIDE SEQUENCE [LARGE SCALE GENOMIC DNA]</scope>
    <source>
        <strain evidence="1 2">GBK3QG-3</strain>
    </source>
</reference>
<organism evidence="1 2">
    <name type="scientific">Nocardioides mangrovi</name>
    <dbReference type="NCBI Taxonomy" id="2874580"/>
    <lineage>
        <taxon>Bacteria</taxon>
        <taxon>Bacillati</taxon>
        <taxon>Actinomycetota</taxon>
        <taxon>Actinomycetes</taxon>
        <taxon>Propionibacteriales</taxon>
        <taxon>Nocardioidaceae</taxon>
        <taxon>Nocardioides</taxon>
    </lineage>
</organism>
<keyword evidence="2" id="KW-1185">Reference proteome</keyword>
<dbReference type="EMBL" id="JAIQZJ010000013">
    <property type="protein sequence ID" value="MBZ5740286.1"/>
    <property type="molecule type" value="Genomic_DNA"/>
</dbReference>
<evidence type="ECO:0000313" key="2">
    <source>
        <dbReference type="Proteomes" id="UP000780875"/>
    </source>
</evidence>
<evidence type="ECO:0000313" key="1">
    <source>
        <dbReference type="EMBL" id="MBZ5740286.1"/>
    </source>
</evidence>